<keyword evidence="3" id="KW-1185">Reference proteome</keyword>
<protein>
    <recommendedName>
        <fullName evidence="1">SiaC family regulatory phosphoprotein domain-containing protein</fullName>
    </recommendedName>
</protein>
<dbReference type="InterPro" id="IPR018530">
    <property type="entry name" value="SiaC"/>
</dbReference>
<reference evidence="2" key="1">
    <citation type="journal article" date="2014" name="Int. J. Syst. Evol. Microbiol.">
        <title>Complete genome sequence of Corynebacterium casei LMG S-19264T (=DSM 44701T), isolated from a smear-ripened cheese.</title>
        <authorList>
            <consortium name="US DOE Joint Genome Institute (JGI-PGF)"/>
            <person name="Walter F."/>
            <person name="Albersmeier A."/>
            <person name="Kalinowski J."/>
            <person name="Ruckert C."/>
        </authorList>
    </citation>
    <scope>NUCLEOTIDE SEQUENCE</scope>
    <source>
        <strain evidence="2">KCTC 32182</strain>
    </source>
</reference>
<evidence type="ECO:0000313" key="2">
    <source>
        <dbReference type="EMBL" id="GGY03452.1"/>
    </source>
</evidence>
<reference evidence="2" key="2">
    <citation type="submission" date="2020-09" db="EMBL/GenBank/DDBJ databases">
        <authorList>
            <person name="Sun Q."/>
            <person name="Kim S."/>
        </authorList>
    </citation>
    <scope>NUCLEOTIDE SEQUENCE</scope>
    <source>
        <strain evidence="2">KCTC 32182</strain>
    </source>
</reference>
<comment type="caution">
    <text evidence="2">The sequence shown here is derived from an EMBL/GenBank/DDBJ whole genome shotgun (WGS) entry which is preliminary data.</text>
</comment>
<name>A0A918NX01_9NEIS</name>
<dbReference type="AlphaFoldDB" id="A0A918NX01"/>
<dbReference type="RefSeq" id="WP_189530236.1">
    <property type="nucleotide sequence ID" value="NZ_BMYX01000001.1"/>
</dbReference>
<accession>A0A918NX01</accession>
<proteinExistence type="predicted"/>
<evidence type="ECO:0000313" key="3">
    <source>
        <dbReference type="Proteomes" id="UP000645257"/>
    </source>
</evidence>
<sequence length="127" mass="14263">MQNIHLAATSMTPAIEFDFARHHLSLRGESYPENAQAFYQPLIASLSDYCQTLRNATVTVEVALAYFNSASTKSLFTLFSVLNQAAARGNHIVLDWLHDPEDDTILEFGQELADDFVALEVRCLERI</sequence>
<dbReference type="Pfam" id="PF09345">
    <property type="entry name" value="SiaC"/>
    <property type="match status" value="1"/>
</dbReference>
<organism evidence="2 3">
    <name type="scientific">Paludibacterium paludis</name>
    <dbReference type="NCBI Taxonomy" id="1225769"/>
    <lineage>
        <taxon>Bacteria</taxon>
        <taxon>Pseudomonadati</taxon>
        <taxon>Pseudomonadota</taxon>
        <taxon>Betaproteobacteria</taxon>
        <taxon>Neisseriales</taxon>
        <taxon>Chromobacteriaceae</taxon>
        <taxon>Paludibacterium</taxon>
    </lineage>
</organism>
<evidence type="ECO:0000259" key="1">
    <source>
        <dbReference type="Pfam" id="PF09345"/>
    </source>
</evidence>
<gene>
    <name evidence="2" type="ORF">GCM10011289_02190</name>
</gene>
<dbReference type="EMBL" id="BMYX01000001">
    <property type="protein sequence ID" value="GGY03452.1"/>
    <property type="molecule type" value="Genomic_DNA"/>
</dbReference>
<dbReference type="Proteomes" id="UP000645257">
    <property type="component" value="Unassembled WGS sequence"/>
</dbReference>
<feature type="domain" description="SiaC family regulatory phosphoprotein" evidence="1">
    <location>
        <begin position="7"/>
        <end position="122"/>
    </location>
</feature>